<keyword evidence="2" id="KW-1185">Reference proteome</keyword>
<evidence type="ECO:0000313" key="1">
    <source>
        <dbReference type="EMBL" id="PWK10183.1"/>
    </source>
</evidence>
<gene>
    <name evidence="1" type="ORF">C7459_1124</name>
</gene>
<comment type="caution">
    <text evidence="1">The sequence shown here is derived from an EMBL/GenBank/DDBJ whole genome shotgun (WGS) entry which is preliminary data.</text>
</comment>
<dbReference type="AlphaFoldDB" id="A0A316D692"/>
<proteinExistence type="predicted"/>
<name>A0A316D692_9BACL</name>
<dbReference type="EMBL" id="QGGL01000012">
    <property type="protein sequence ID" value="PWK10183.1"/>
    <property type="molecule type" value="Genomic_DNA"/>
</dbReference>
<sequence length="147" mass="17146">MIEKLSIFPQEWQAAISNWNELGCQFKLEWDFPDNQMFDMWAGSVLLNIQVTTNSCRVQMMHPEIEERVVRKTDVTDYNQIAIEFVNSYVMTNKDVLDMQQAIRVAINDLNSIYLPELRHVSKESVRKLREAVNEIKVSIRNPKGAV</sequence>
<dbReference type="RefSeq" id="WP_109689928.1">
    <property type="nucleotide sequence ID" value="NZ_QGGL01000012.1"/>
</dbReference>
<reference evidence="1 2" key="1">
    <citation type="submission" date="2018-05" db="EMBL/GenBank/DDBJ databases">
        <title>Genomic Encyclopedia of Type Strains, Phase IV (KMG-IV): sequencing the most valuable type-strain genomes for metagenomic binning, comparative biology and taxonomic classification.</title>
        <authorList>
            <person name="Goeker M."/>
        </authorList>
    </citation>
    <scope>NUCLEOTIDE SEQUENCE [LARGE SCALE GENOMIC DNA]</scope>
    <source>
        <strain evidence="1 2">DSM 18773</strain>
    </source>
</reference>
<evidence type="ECO:0000313" key="2">
    <source>
        <dbReference type="Proteomes" id="UP000245634"/>
    </source>
</evidence>
<organism evidence="1 2">
    <name type="scientific">Tumebacillus permanentifrigoris</name>
    <dbReference type="NCBI Taxonomy" id="378543"/>
    <lineage>
        <taxon>Bacteria</taxon>
        <taxon>Bacillati</taxon>
        <taxon>Bacillota</taxon>
        <taxon>Bacilli</taxon>
        <taxon>Bacillales</taxon>
        <taxon>Alicyclobacillaceae</taxon>
        <taxon>Tumebacillus</taxon>
    </lineage>
</organism>
<protein>
    <submittedName>
        <fullName evidence="1">Uncharacterized protein</fullName>
    </submittedName>
</protein>
<dbReference type="Proteomes" id="UP000245634">
    <property type="component" value="Unassembled WGS sequence"/>
</dbReference>
<accession>A0A316D692</accession>